<dbReference type="PANTHER" id="PTHR12128">
    <property type="entry name" value="DIHYDRODIPICOLINATE SYNTHASE"/>
    <property type="match status" value="1"/>
</dbReference>
<organism evidence="5 6">
    <name type="scientific">Nonomuraea mangrovi</name>
    <dbReference type="NCBI Taxonomy" id="2316207"/>
    <lineage>
        <taxon>Bacteria</taxon>
        <taxon>Bacillati</taxon>
        <taxon>Actinomycetota</taxon>
        <taxon>Actinomycetes</taxon>
        <taxon>Streptosporangiales</taxon>
        <taxon>Streptosporangiaceae</taxon>
        <taxon>Nonomuraea</taxon>
    </lineage>
</organism>
<keyword evidence="6" id="KW-1185">Reference proteome</keyword>
<comment type="caution">
    <text evidence="5">The sequence shown here is derived from an EMBL/GenBank/DDBJ whole genome shotgun (WGS) entry which is preliminary data.</text>
</comment>
<dbReference type="InterPro" id="IPR013785">
    <property type="entry name" value="Aldolase_TIM"/>
</dbReference>
<name>A0ABW4SUT3_9ACTN</name>
<proteinExistence type="inferred from homology"/>
<dbReference type="InterPro" id="IPR020625">
    <property type="entry name" value="Schiff_base-form_aldolases_AS"/>
</dbReference>
<gene>
    <name evidence="5" type="ORF">ACFSKW_15640</name>
</gene>
<reference evidence="6" key="1">
    <citation type="journal article" date="2019" name="Int. J. Syst. Evol. Microbiol.">
        <title>The Global Catalogue of Microorganisms (GCM) 10K type strain sequencing project: providing services to taxonomists for standard genome sequencing and annotation.</title>
        <authorList>
            <consortium name="The Broad Institute Genomics Platform"/>
            <consortium name="The Broad Institute Genome Sequencing Center for Infectious Disease"/>
            <person name="Wu L."/>
            <person name="Ma J."/>
        </authorList>
    </citation>
    <scope>NUCLEOTIDE SEQUENCE [LARGE SCALE GENOMIC DNA]</scope>
    <source>
        <strain evidence="6">ICMP 6774ER</strain>
    </source>
</reference>
<protein>
    <submittedName>
        <fullName evidence="5">Dihydrodipicolinate synthase family protein</fullName>
    </submittedName>
</protein>
<evidence type="ECO:0000256" key="3">
    <source>
        <dbReference type="ARBA" id="ARBA00023270"/>
    </source>
</evidence>
<dbReference type="Pfam" id="PF00701">
    <property type="entry name" value="DHDPS"/>
    <property type="match status" value="1"/>
</dbReference>
<keyword evidence="3" id="KW-0704">Schiff base</keyword>
<dbReference type="Gene3D" id="3.20.20.70">
    <property type="entry name" value="Aldolase class I"/>
    <property type="match status" value="1"/>
</dbReference>
<dbReference type="InterPro" id="IPR002220">
    <property type="entry name" value="DapA-like"/>
</dbReference>
<dbReference type="Proteomes" id="UP001597368">
    <property type="component" value="Unassembled WGS sequence"/>
</dbReference>
<evidence type="ECO:0000256" key="4">
    <source>
        <dbReference type="PIRNR" id="PIRNR001365"/>
    </source>
</evidence>
<sequence length="269" mass="28062">MLSGIYVPLITPFAASGEVAFDALEKLAARALDQGAAGLVALGTTGEPSTLTPAERREVVRICRDVTASYGTQLIVGDLELTDGATAALVTVPAFVRPGERGVIAHFEQLAGRTPVPLVIYHIPYRTGQALTAATLRRLGEHPMIAGVKYATGAVDQDAIELLGDLPQDFSVLAGDDTYLSPMLALGATGGILASAHLHTHSFVSMAASWDRALGHRLAAMSALLFAEPNPTVIKGVLHAHGLIPTPDVRLPLVPATAESVARALDWGA</sequence>
<dbReference type="SMART" id="SM01130">
    <property type="entry name" value="DHDPS"/>
    <property type="match status" value="1"/>
</dbReference>
<dbReference type="SUPFAM" id="SSF51569">
    <property type="entry name" value="Aldolase"/>
    <property type="match status" value="1"/>
</dbReference>
<evidence type="ECO:0000313" key="5">
    <source>
        <dbReference type="EMBL" id="MFD1932908.1"/>
    </source>
</evidence>
<keyword evidence="2 4" id="KW-0456">Lyase</keyword>
<dbReference type="RefSeq" id="WP_379572949.1">
    <property type="nucleotide sequence ID" value="NZ_JBHUFV010000022.1"/>
</dbReference>
<dbReference type="EMBL" id="JBHUFV010000022">
    <property type="protein sequence ID" value="MFD1932908.1"/>
    <property type="molecule type" value="Genomic_DNA"/>
</dbReference>
<accession>A0ABW4SUT3</accession>
<comment type="similarity">
    <text evidence="1 4">Belongs to the DapA family.</text>
</comment>
<evidence type="ECO:0000256" key="1">
    <source>
        <dbReference type="ARBA" id="ARBA00007592"/>
    </source>
</evidence>
<dbReference type="PANTHER" id="PTHR12128:SF66">
    <property type="entry name" value="4-HYDROXY-2-OXOGLUTARATE ALDOLASE, MITOCHONDRIAL"/>
    <property type="match status" value="1"/>
</dbReference>
<dbReference type="PIRSF" id="PIRSF001365">
    <property type="entry name" value="DHDPS"/>
    <property type="match status" value="1"/>
</dbReference>
<dbReference type="PROSITE" id="PS00666">
    <property type="entry name" value="DHDPS_2"/>
    <property type="match status" value="1"/>
</dbReference>
<evidence type="ECO:0000313" key="6">
    <source>
        <dbReference type="Proteomes" id="UP001597368"/>
    </source>
</evidence>
<evidence type="ECO:0000256" key="2">
    <source>
        <dbReference type="ARBA" id="ARBA00023239"/>
    </source>
</evidence>